<reference evidence="1" key="1">
    <citation type="submission" date="2018-05" db="EMBL/GenBank/DDBJ databases">
        <authorList>
            <person name="Lanie J.A."/>
            <person name="Ng W.-L."/>
            <person name="Kazmierczak K.M."/>
            <person name="Andrzejewski T.M."/>
            <person name="Davidsen T.M."/>
            <person name="Wayne K.J."/>
            <person name="Tettelin H."/>
            <person name="Glass J.I."/>
            <person name="Rusch D."/>
            <person name="Podicherti R."/>
            <person name="Tsui H.-C.T."/>
            <person name="Winkler M.E."/>
        </authorList>
    </citation>
    <scope>NUCLEOTIDE SEQUENCE</scope>
</reference>
<accession>A0A382NGZ5</accession>
<dbReference type="AlphaFoldDB" id="A0A382NGZ5"/>
<organism evidence="1">
    <name type="scientific">marine metagenome</name>
    <dbReference type="NCBI Taxonomy" id="408172"/>
    <lineage>
        <taxon>unclassified sequences</taxon>
        <taxon>metagenomes</taxon>
        <taxon>ecological metagenomes</taxon>
    </lineage>
</organism>
<protein>
    <submittedName>
        <fullName evidence="1">Uncharacterized protein</fullName>
    </submittedName>
</protein>
<name>A0A382NGZ5_9ZZZZ</name>
<gene>
    <name evidence="1" type="ORF">METZ01_LOCUS313180</name>
</gene>
<evidence type="ECO:0000313" key="1">
    <source>
        <dbReference type="EMBL" id="SVC60326.1"/>
    </source>
</evidence>
<sequence length="34" mass="4131">MDHVHGFKTLSKKSQRYTNFLLILNVYSYRKNEV</sequence>
<proteinExistence type="predicted"/>
<dbReference type="EMBL" id="UINC01100338">
    <property type="protein sequence ID" value="SVC60326.1"/>
    <property type="molecule type" value="Genomic_DNA"/>
</dbReference>